<evidence type="ECO:0000256" key="7">
    <source>
        <dbReference type="ARBA" id="ARBA00049429"/>
    </source>
</evidence>
<dbReference type="SUPFAM" id="SSF55909">
    <property type="entry name" value="Pentein"/>
    <property type="match status" value="1"/>
</dbReference>
<evidence type="ECO:0000256" key="8">
    <source>
        <dbReference type="HAMAP-Rule" id="MF_00242"/>
    </source>
</evidence>
<comment type="pathway">
    <text evidence="2 8">Amino-acid degradation; L-arginine degradation via ADI pathway; carbamoyl phosphate from L-arginine: step 1/2.</text>
</comment>
<dbReference type="Proteomes" id="UP001365846">
    <property type="component" value="Unassembled WGS sequence"/>
</dbReference>
<dbReference type="Gene3D" id="3.75.10.10">
    <property type="entry name" value="L-arginine/glycine Amidinotransferase, Chain A"/>
    <property type="match status" value="1"/>
</dbReference>
<evidence type="ECO:0000256" key="2">
    <source>
        <dbReference type="ARBA" id="ARBA00005213"/>
    </source>
</evidence>
<evidence type="ECO:0000256" key="5">
    <source>
        <dbReference type="ARBA" id="ARBA00022503"/>
    </source>
</evidence>
<dbReference type="RefSeq" id="WP_340355526.1">
    <property type="nucleotide sequence ID" value="NZ_JBBKZU010000001.1"/>
</dbReference>
<gene>
    <name evidence="8" type="primary">arcA</name>
    <name evidence="9" type="ORF">WKW77_04085</name>
</gene>
<comment type="subcellular location">
    <subcellularLocation>
        <location evidence="1 8">Cytoplasm</location>
    </subcellularLocation>
</comment>
<comment type="caution">
    <text evidence="9">The sequence shown here is derived from an EMBL/GenBank/DDBJ whole genome shotgun (WGS) entry which is preliminary data.</text>
</comment>
<evidence type="ECO:0000256" key="4">
    <source>
        <dbReference type="ARBA" id="ARBA00022490"/>
    </source>
</evidence>
<sequence length="407" mass="45308">MQKLGVHSEVGKLRTVMVCRPGLAHQRLTPGNAADLLFDDVLWVHEAQKDHYDFVLKMRERGVEVIDLHDMLAETLKDAEARAFVLDRRITINDVGLGVAPLRAWLDEMPAEKLAEHLIGGIAILDVPKSEWSTLLEEAMGGTDFLLPPIPNTLFQRDPSCWIYNGVTCNPMYWPARKPETLLQRAVYKFHPRFKGADFKIWWGDSDEPFGASTMEGGDVMPVGKGVVLIGMGERTTRQAVFQVAQQLFANKAAERVIACLMPKSRAAMHLDTVFSFCDREVVTAFREVSDQVRCYSVRPGEGDALDIRADKGHMFDVVREALGIPKMRVVDTGGNAWQAQREQWDDGNNVVALEPGVVVAYDRNTHTNTLLRKAGIEVITVRGAELGRGRGGGHCMTCPISRDPAY</sequence>
<organism evidence="9 10">
    <name type="scientific">Variovorax ureilyticus</name>
    <dbReference type="NCBI Taxonomy" id="1836198"/>
    <lineage>
        <taxon>Bacteria</taxon>
        <taxon>Pseudomonadati</taxon>
        <taxon>Pseudomonadota</taxon>
        <taxon>Betaproteobacteria</taxon>
        <taxon>Burkholderiales</taxon>
        <taxon>Comamonadaceae</taxon>
        <taxon>Variovorax</taxon>
    </lineage>
</organism>
<comment type="similarity">
    <text evidence="3 8">Belongs to the arginine deiminase family.</text>
</comment>
<feature type="active site" description="Amidino-cysteine intermediate" evidence="8">
    <location>
        <position position="396"/>
    </location>
</feature>
<dbReference type="InterPro" id="IPR003876">
    <property type="entry name" value="Arg_deiminase"/>
</dbReference>
<keyword evidence="10" id="KW-1185">Reference proteome</keyword>
<dbReference type="PANTHER" id="PTHR47271">
    <property type="entry name" value="ARGININE DEIMINASE"/>
    <property type="match status" value="1"/>
</dbReference>
<dbReference type="HAMAP" id="MF_00242">
    <property type="entry name" value="Arg_deiminase"/>
    <property type="match status" value="1"/>
</dbReference>
<accession>A0ABU8V995</accession>
<reference evidence="9 10" key="1">
    <citation type="submission" date="2024-03" db="EMBL/GenBank/DDBJ databases">
        <title>Novel species of the genus Variovorax.</title>
        <authorList>
            <person name="Liu Q."/>
            <person name="Xin Y.-H."/>
        </authorList>
    </citation>
    <scope>NUCLEOTIDE SEQUENCE [LARGE SCALE GENOMIC DNA]</scope>
    <source>
        <strain evidence="9 10">KACC 18899</strain>
    </source>
</reference>
<keyword evidence="5 8" id="KW-0056">Arginine metabolism</keyword>
<keyword evidence="4 8" id="KW-0963">Cytoplasm</keyword>
<dbReference type="PIRSF" id="PIRSF006356">
    <property type="entry name" value="Arg_deiminase"/>
    <property type="match status" value="1"/>
</dbReference>
<name>A0ABU8V995_9BURK</name>
<evidence type="ECO:0000256" key="3">
    <source>
        <dbReference type="ARBA" id="ARBA00010206"/>
    </source>
</evidence>
<evidence type="ECO:0000313" key="9">
    <source>
        <dbReference type="EMBL" id="MEJ8810232.1"/>
    </source>
</evidence>
<evidence type="ECO:0000313" key="10">
    <source>
        <dbReference type="Proteomes" id="UP001365846"/>
    </source>
</evidence>
<dbReference type="PANTHER" id="PTHR47271:SF3">
    <property type="entry name" value="ARGININE DEIMINASE"/>
    <property type="match status" value="1"/>
</dbReference>
<dbReference type="EMBL" id="JBBKZU010000001">
    <property type="protein sequence ID" value="MEJ8810232.1"/>
    <property type="molecule type" value="Genomic_DNA"/>
</dbReference>
<dbReference type="Pfam" id="PF02274">
    <property type="entry name" value="ADI"/>
    <property type="match status" value="1"/>
</dbReference>
<evidence type="ECO:0000256" key="6">
    <source>
        <dbReference type="ARBA" id="ARBA00022801"/>
    </source>
</evidence>
<dbReference type="NCBIfam" id="NF002381">
    <property type="entry name" value="PRK01388.1"/>
    <property type="match status" value="1"/>
</dbReference>
<comment type="catalytic activity">
    <reaction evidence="7 8">
        <text>L-arginine + H2O = L-citrulline + NH4(+)</text>
        <dbReference type="Rhea" id="RHEA:19597"/>
        <dbReference type="ChEBI" id="CHEBI:15377"/>
        <dbReference type="ChEBI" id="CHEBI:28938"/>
        <dbReference type="ChEBI" id="CHEBI:32682"/>
        <dbReference type="ChEBI" id="CHEBI:57743"/>
        <dbReference type="EC" id="3.5.3.6"/>
    </reaction>
</comment>
<dbReference type="PRINTS" id="PR01466">
    <property type="entry name" value="ARGDEIMINASE"/>
</dbReference>
<proteinExistence type="inferred from homology"/>
<protein>
    <recommendedName>
        <fullName evidence="8">Arginine deiminase</fullName>
        <shortName evidence="8">ADI</shortName>
        <ecNumber evidence="8">3.5.3.6</ecNumber>
    </recommendedName>
    <alternativeName>
        <fullName evidence="8">Arginine dihydrolase</fullName>
        <shortName evidence="8">AD</shortName>
    </alternativeName>
</protein>
<evidence type="ECO:0000256" key="1">
    <source>
        <dbReference type="ARBA" id="ARBA00004496"/>
    </source>
</evidence>
<dbReference type="Gene3D" id="1.10.3930.10">
    <property type="entry name" value="Arginine deiminase"/>
    <property type="match status" value="1"/>
</dbReference>
<keyword evidence="6 8" id="KW-0378">Hydrolase</keyword>
<dbReference type="EC" id="3.5.3.6" evidence="8"/>
<dbReference type="GO" id="GO:0016990">
    <property type="term" value="F:arginine deiminase activity"/>
    <property type="evidence" value="ECO:0007669"/>
    <property type="project" value="UniProtKB-EC"/>
</dbReference>